<dbReference type="PANTHER" id="PTHR33121">
    <property type="entry name" value="CYCLIC DI-GMP PHOSPHODIESTERASE PDEF"/>
    <property type="match status" value="1"/>
</dbReference>
<evidence type="ECO:0000313" key="3">
    <source>
        <dbReference type="Proteomes" id="UP001161408"/>
    </source>
</evidence>
<dbReference type="GO" id="GO:0071111">
    <property type="term" value="F:cyclic-guanylate-specific phosphodiesterase activity"/>
    <property type="evidence" value="ECO:0007669"/>
    <property type="project" value="InterPro"/>
</dbReference>
<dbReference type="PANTHER" id="PTHR33121:SF70">
    <property type="entry name" value="SIGNALING PROTEIN YKOW"/>
    <property type="match status" value="1"/>
</dbReference>
<dbReference type="Proteomes" id="UP001161408">
    <property type="component" value="Unassembled WGS sequence"/>
</dbReference>
<feature type="domain" description="EAL" evidence="1">
    <location>
        <begin position="1"/>
        <end position="101"/>
    </location>
</feature>
<dbReference type="SUPFAM" id="SSF141868">
    <property type="entry name" value="EAL domain-like"/>
    <property type="match status" value="1"/>
</dbReference>
<gene>
    <name evidence="2" type="ORF">GCM10007914_30550</name>
</gene>
<dbReference type="InterPro" id="IPR035919">
    <property type="entry name" value="EAL_sf"/>
</dbReference>
<reference evidence="2" key="1">
    <citation type="journal article" date="2014" name="Int. J. Syst. Evol. Microbiol.">
        <title>Complete genome sequence of Corynebacterium casei LMG S-19264T (=DSM 44701T), isolated from a smear-ripened cheese.</title>
        <authorList>
            <consortium name="US DOE Joint Genome Institute (JGI-PGF)"/>
            <person name="Walter F."/>
            <person name="Albersmeier A."/>
            <person name="Kalinowski J."/>
            <person name="Ruckert C."/>
        </authorList>
    </citation>
    <scope>NUCLEOTIDE SEQUENCE</scope>
    <source>
        <strain evidence="2">NBRC 103034</strain>
    </source>
</reference>
<dbReference type="PROSITE" id="PS50883">
    <property type="entry name" value="EAL"/>
    <property type="match status" value="1"/>
</dbReference>
<organism evidence="2 3">
    <name type="scientific">Pseudoalteromonas tetraodonis GFC</name>
    <dbReference type="NCBI Taxonomy" id="1315271"/>
    <lineage>
        <taxon>Bacteria</taxon>
        <taxon>Pseudomonadati</taxon>
        <taxon>Pseudomonadota</taxon>
        <taxon>Gammaproteobacteria</taxon>
        <taxon>Alteromonadales</taxon>
        <taxon>Pseudoalteromonadaceae</taxon>
        <taxon>Pseudoalteromonas</taxon>
    </lineage>
</organism>
<dbReference type="EMBL" id="BSNE01000020">
    <property type="protein sequence ID" value="GLQ04174.1"/>
    <property type="molecule type" value="Genomic_DNA"/>
</dbReference>
<dbReference type="InterPro" id="IPR050706">
    <property type="entry name" value="Cyclic-di-GMP_PDE-like"/>
</dbReference>
<dbReference type="InterPro" id="IPR001633">
    <property type="entry name" value="EAL_dom"/>
</dbReference>
<reference evidence="2" key="2">
    <citation type="submission" date="2023-01" db="EMBL/GenBank/DDBJ databases">
        <title>Draft genome sequence of Pseudoalteromonas tetraodonis strain NBRC 103034.</title>
        <authorList>
            <person name="Sun Q."/>
            <person name="Mori K."/>
        </authorList>
    </citation>
    <scope>NUCLEOTIDE SEQUENCE</scope>
    <source>
        <strain evidence="2">NBRC 103034</strain>
    </source>
</reference>
<name>A0AA37W350_9GAMM</name>
<dbReference type="CDD" id="cd01948">
    <property type="entry name" value="EAL"/>
    <property type="match status" value="1"/>
</dbReference>
<evidence type="ECO:0000313" key="2">
    <source>
        <dbReference type="EMBL" id="GLQ04174.1"/>
    </source>
</evidence>
<accession>A0AA37W350</accession>
<dbReference type="SMART" id="SM00052">
    <property type="entry name" value="EAL"/>
    <property type="match status" value="1"/>
</dbReference>
<evidence type="ECO:0000259" key="1">
    <source>
        <dbReference type="PROSITE" id="PS50883"/>
    </source>
</evidence>
<protein>
    <recommendedName>
        <fullName evidence="1">EAL domain-containing protein</fullName>
    </recommendedName>
</protein>
<dbReference type="Pfam" id="PF00563">
    <property type="entry name" value="EAL"/>
    <property type="match status" value="1"/>
</dbReference>
<keyword evidence="3" id="KW-1185">Reference proteome</keyword>
<comment type="caution">
    <text evidence="2">The sequence shown here is derived from an EMBL/GenBank/DDBJ whole genome shotgun (WGS) entry which is preliminary data.</text>
</comment>
<proteinExistence type="predicted"/>
<sequence length="106" mass="11913">MIDDFGVGYSSLGYLSKLPVDGVKLDRALIADIESSLAMQSMIRNITRMSHDLNLKVVAEGVETAYQCELIKKLGCDYIQGYYYSEPLEQDDFCNYLSHFNSQGAQ</sequence>
<dbReference type="Gene3D" id="3.20.20.450">
    <property type="entry name" value="EAL domain"/>
    <property type="match status" value="1"/>
</dbReference>
<dbReference type="AlphaFoldDB" id="A0AA37W350"/>